<feature type="domain" description="Prepilin peptidase A24 N-terminal" evidence="9">
    <location>
        <begin position="8"/>
        <end position="90"/>
    </location>
</feature>
<evidence type="ECO:0000256" key="7">
    <source>
        <dbReference type="SAM" id="Phobius"/>
    </source>
</evidence>
<dbReference type="InterPro" id="IPR010627">
    <property type="entry name" value="Prepilin_pept_A24_N"/>
</dbReference>
<comment type="similarity">
    <text evidence="2">Belongs to the peptidase A24 family.</text>
</comment>
<dbReference type="GO" id="GO:0006465">
    <property type="term" value="P:signal peptide processing"/>
    <property type="evidence" value="ECO:0007669"/>
    <property type="project" value="TreeGrafter"/>
</dbReference>
<gene>
    <name evidence="10" type="ORF">MNB_SV-15-107</name>
</gene>
<dbReference type="Pfam" id="PF01478">
    <property type="entry name" value="Peptidase_A24"/>
    <property type="match status" value="1"/>
</dbReference>
<feature type="transmembrane region" description="Helical" evidence="7">
    <location>
        <begin position="145"/>
        <end position="163"/>
    </location>
</feature>
<dbReference type="PANTHER" id="PTHR30487">
    <property type="entry name" value="TYPE 4 PREPILIN-LIKE PROTEINS LEADER PEPTIDE-PROCESSING ENZYME"/>
    <property type="match status" value="1"/>
</dbReference>
<feature type="transmembrane region" description="Helical" evidence="7">
    <location>
        <begin position="6"/>
        <end position="24"/>
    </location>
</feature>
<comment type="subcellular location">
    <subcellularLocation>
        <location evidence="1">Cell membrane</location>
        <topology evidence="1">Multi-pass membrane protein</topology>
    </subcellularLocation>
</comment>
<dbReference type="Pfam" id="PF06750">
    <property type="entry name" value="A24_N_bact"/>
    <property type="match status" value="1"/>
</dbReference>
<evidence type="ECO:0000256" key="3">
    <source>
        <dbReference type="ARBA" id="ARBA00022475"/>
    </source>
</evidence>
<evidence type="ECO:0000256" key="4">
    <source>
        <dbReference type="ARBA" id="ARBA00022692"/>
    </source>
</evidence>
<keyword evidence="4 7" id="KW-0812">Transmembrane</keyword>
<evidence type="ECO:0000256" key="1">
    <source>
        <dbReference type="ARBA" id="ARBA00004651"/>
    </source>
</evidence>
<organism evidence="10">
    <name type="scientific">hydrothermal vent metagenome</name>
    <dbReference type="NCBI Taxonomy" id="652676"/>
    <lineage>
        <taxon>unclassified sequences</taxon>
        <taxon>metagenomes</taxon>
        <taxon>ecological metagenomes</taxon>
    </lineage>
</organism>
<evidence type="ECO:0000313" key="10">
    <source>
        <dbReference type="EMBL" id="SHO80588.1"/>
    </source>
</evidence>
<keyword evidence="5 7" id="KW-1133">Transmembrane helix</keyword>
<evidence type="ECO:0000256" key="5">
    <source>
        <dbReference type="ARBA" id="ARBA00022989"/>
    </source>
</evidence>
<dbReference type="EC" id="3.4.23.43" evidence="10"/>
<dbReference type="PANTHER" id="PTHR30487:SF0">
    <property type="entry name" value="PREPILIN LEADER PEPTIDASE_N-METHYLTRANSFERASE-RELATED"/>
    <property type="match status" value="1"/>
</dbReference>
<dbReference type="InterPro" id="IPR000045">
    <property type="entry name" value="Prepilin_IV_endopep_pep"/>
</dbReference>
<evidence type="ECO:0000256" key="6">
    <source>
        <dbReference type="ARBA" id="ARBA00023136"/>
    </source>
</evidence>
<sequence>MELGFVFLFGILIGSFMNVVIYRIPNEESIVFPSSKCQSCQTPLKWYHNIPIFSWIALKGKCAFCSSPISKQYPIIEFITGLIFLAVFWKMGITIYAGVIAIVFTLLLALTMIDFKYMAIPDSLNLLALTLAVVQPDFMEAGHNALLAVAGFTLMRFYLSYLLKKEAMGEGDIMIAGTMGAVLGFPLFFFALFLSAILALVPSMMAKDTDHAVPFVPFLALATFIVFLFDNNFMALSSWIMHG</sequence>
<keyword evidence="6 7" id="KW-0472">Membrane</keyword>
<evidence type="ECO:0000259" key="8">
    <source>
        <dbReference type="Pfam" id="PF01478"/>
    </source>
</evidence>
<feature type="transmembrane region" description="Helical" evidence="7">
    <location>
        <begin position="175"/>
        <end position="200"/>
    </location>
</feature>
<evidence type="ECO:0000259" key="9">
    <source>
        <dbReference type="Pfam" id="PF06750"/>
    </source>
</evidence>
<reference evidence="10" key="1">
    <citation type="submission" date="2016-10" db="EMBL/GenBank/DDBJ databases">
        <authorList>
            <person name="de Groot N.N."/>
        </authorList>
    </citation>
    <scope>NUCLEOTIDE SEQUENCE</scope>
</reference>
<evidence type="ECO:0000256" key="2">
    <source>
        <dbReference type="ARBA" id="ARBA00005801"/>
    </source>
</evidence>
<keyword evidence="3" id="KW-1003">Cell membrane</keyword>
<keyword evidence="10" id="KW-0808">Transferase</keyword>
<dbReference type="InterPro" id="IPR050882">
    <property type="entry name" value="Prepilin_peptidase/N-MTase"/>
</dbReference>
<dbReference type="EMBL" id="FRYL01000012">
    <property type="protein sequence ID" value="SHO80588.1"/>
    <property type="molecule type" value="Genomic_DNA"/>
</dbReference>
<keyword evidence="10" id="KW-0378">Hydrolase</keyword>
<proteinExistence type="inferred from homology"/>
<dbReference type="GO" id="GO:0005886">
    <property type="term" value="C:plasma membrane"/>
    <property type="evidence" value="ECO:0007669"/>
    <property type="project" value="UniProtKB-SubCell"/>
</dbReference>
<keyword evidence="10" id="KW-0489">Methyltransferase</keyword>
<dbReference type="GO" id="GO:0008168">
    <property type="term" value="F:methyltransferase activity"/>
    <property type="evidence" value="ECO:0007669"/>
    <property type="project" value="UniProtKB-KW"/>
</dbReference>
<name>A0A1W1EI87_9ZZZZ</name>
<dbReference type="GO" id="GO:0032259">
    <property type="term" value="P:methylation"/>
    <property type="evidence" value="ECO:0007669"/>
    <property type="project" value="UniProtKB-KW"/>
</dbReference>
<accession>A0A1W1EI87</accession>
<protein>
    <submittedName>
        <fullName evidence="10">Leader peptidase (Prepilin peptidase) / N-methyltransferase</fullName>
        <ecNumber evidence="10">3.4.23.43</ecNumber>
    </submittedName>
</protein>
<dbReference type="Gene3D" id="1.20.120.1220">
    <property type="match status" value="1"/>
</dbReference>
<feature type="domain" description="Prepilin type IV endopeptidase peptidase" evidence="8">
    <location>
        <begin position="102"/>
        <end position="201"/>
    </location>
</feature>
<dbReference type="GO" id="GO:0004190">
    <property type="term" value="F:aspartic-type endopeptidase activity"/>
    <property type="evidence" value="ECO:0007669"/>
    <property type="project" value="UniProtKB-EC"/>
</dbReference>
<feature type="transmembrane region" description="Helical" evidence="7">
    <location>
        <begin position="95"/>
        <end position="113"/>
    </location>
</feature>
<dbReference type="AlphaFoldDB" id="A0A1W1EI87"/>
<feature type="transmembrane region" description="Helical" evidence="7">
    <location>
        <begin position="212"/>
        <end position="229"/>
    </location>
</feature>